<dbReference type="Pfam" id="PF00026">
    <property type="entry name" value="Asp"/>
    <property type="match status" value="1"/>
</dbReference>
<accession>A0A0A1TGT2</accession>
<dbReference type="PROSITE" id="PS51767">
    <property type="entry name" value="PEPTIDASE_A1"/>
    <property type="match status" value="1"/>
</dbReference>
<proteinExistence type="inferred from homology"/>
<dbReference type="Proteomes" id="UP000039046">
    <property type="component" value="Unassembled WGS sequence"/>
</dbReference>
<dbReference type="InterPro" id="IPR033121">
    <property type="entry name" value="PEPTIDASE_A1"/>
</dbReference>
<keyword evidence="3" id="KW-0732">Signal</keyword>
<dbReference type="InterPro" id="IPR021109">
    <property type="entry name" value="Peptidase_aspartic_dom_sf"/>
</dbReference>
<keyword evidence="6" id="KW-1185">Reference proteome</keyword>
<name>A0A0A1TGT2_9HYPO</name>
<dbReference type="GO" id="GO:0000324">
    <property type="term" value="C:fungal-type vacuole"/>
    <property type="evidence" value="ECO:0007669"/>
    <property type="project" value="TreeGrafter"/>
</dbReference>
<evidence type="ECO:0000259" key="4">
    <source>
        <dbReference type="PROSITE" id="PS51767"/>
    </source>
</evidence>
<dbReference type="OrthoDB" id="15189at2759"/>
<dbReference type="PANTHER" id="PTHR47966">
    <property type="entry name" value="BETA-SITE APP-CLEAVING ENZYME, ISOFORM A-RELATED"/>
    <property type="match status" value="1"/>
</dbReference>
<feature type="domain" description="Peptidase A1" evidence="4">
    <location>
        <begin position="56"/>
        <end position="406"/>
    </location>
</feature>
<reference evidence="5 6" key="1">
    <citation type="journal article" date="2015" name="Genome Announc.">
        <title>Draft Genome Sequence and Gene Annotation of the Entomopathogenic Fungus Verticillium hemipterigenum.</title>
        <authorList>
            <person name="Horn F."/>
            <person name="Habel A."/>
            <person name="Scharf D.H."/>
            <person name="Dworschak J."/>
            <person name="Brakhage A.A."/>
            <person name="Guthke R."/>
            <person name="Hertweck C."/>
            <person name="Linde J."/>
        </authorList>
    </citation>
    <scope>NUCLEOTIDE SEQUENCE [LARGE SCALE GENOMIC DNA]</scope>
</reference>
<feature type="region of interest" description="Disordered" evidence="2">
    <location>
        <begin position="409"/>
        <end position="449"/>
    </location>
</feature>
<evidence type="ECO:0000256" key="3">
    <source>
        <dbReference type="SAM" id="SignalP"/>
    </source>
</evidence>
<dbReference type="Gene3D" id="2.40.70.10">
    <property type="entry name" value="Acid Proteases"/>
    <property type="match status" value="2"/>
</dbReference>
<dbReference type="HOGENOM" id="CLU_578945_0_0_1"/>
<gene>
    <name evidence="5" type="ORF">VHEMI05484</name>
</gene>
<evidence type="ECO:0000256" key="1">
    <source>
        <dbReference type="ARBA" id="ARBA00007447"/>
    </source>
</evidence>
<dbReference type="InterPro" id="IPR001461">
    <property type="entry name" value="Aspartic_peptidase_A1"/>
</dbReference>
<feature type="signal peptide" evidence="3">
    <location>
        <begin position="1"/>
        <end position="40"/>
    </location>
</feature>
<dbReference type="CDD" id="cd05471">
    <property type="entry name" value="pepsin_like"/>
    <property type="match status" value="1"/>
</dbReference>
<evidence type="ECO:0000313" key="6">
    <source>
        <dbReference type="Proteomes" id="UP000039046"/>
    </source>
</evidence>
<dbReference type="STRING" id="1531966.A0A0A1TGT2"/>
<dbReference type="InterPro" id="IPR034164">
    <property type="entry name" value="Pepsin-like_dom"/>
</dbReference>
<comment type="similarity">
    <text evidence="1">Belongs to the peptidase A1 family.</text>
</comment>
<evidence type="ECO:0000313" key="5">
    <source>
        <dbReference type="EMBL" id="CEJ89655.1"/>
    </source>
</evidence>
<dbReference type="PANTHER" id="PTHR47966:SF47">
    <property type="entry name" value="ENDOPEPTIDASE, PUTATIVE (AFU_ORTHOLOGUE AFUA_3G01220)-RELATED"/>
    <property type="match status" value="1"/>
</dbReference>
<dbReference type="GO" id="GO:0004190">
    <property type="term" value="F:aspartic-type endopeptidase activity"/>
    <property type="evidence" value="ECO:0007669"/>
    <property type="project" value="InterPro"/>
</dbReference>
<protein>
    <recommendedName>
        <fullName evidence="4">Peptidase A1 domain-containing protein</fullName>
    </recommendedName>
</protein>
<dbReference type="GO" id="GO:0006508">
    <property type="term" value="P:proteolysis"/>
    <property type="evidence" value="ECO:0007669"/>
    <property type="project" value="InterPro"/>
</dbReference>
<feature type="chain" id="PRO_5001990227" description="Peptidase A1 domain-containing protein" evidence="3">
    <location>
        <begin position="41"/>
        <end position="472"/>
    </location>
</feature>
<sequence>MTGMLLSSGSSGSSSTLSRWAPVASLYMLLLSLSATAAAAQPEHTGPLTYPVAMLSQPSVAVKINGITRQLVIDSGSPDTFVYTKGIACISPNLTPANNCTFGDDQYSGTFERVDGVVFNQTYGTNQQLSGPFGYASIEVAGITISKQRIAFVDRSTSNTIPGDGILGMAPGGIMEAAWKGNNATTVQVGPENQVKYPTVFESMYNSSSPLIKKPFWSFALNRDSSTGSIGFGASVPEAANVTSWISAPFTSVHFKGDNSTNNYYTIQPDGFELAGKRVSTDYPLVVDTGTFVNRLPDDIADKFNAAFDPPAQFNSTYQIYGTSCDAKVPDFALIIGGKLFKPSTKDMLQPLSPGDKSICVTAITKSFNNLGNENIFPQGLQVLSDMFLNSVVTEFDLGKKEVRFGLRASSPSSTGQGGNGTSTSTPTTASLSSSVVASSPSTPTNAKSDAGKVAFSVMPYLAVFASMLVLS</sequence>
<evidence type="ECO:0000256" key="2">
    <source>
        <dbReference type="SAM" id="MobiDB-lite"/>
    </source>
</evidence>
<feature type="compositionally biased region" description="Low complexity" evidence="2">
    <location>
        <begin position="422"/>
        <end position="446"/>
    </location>
</feature>
<dbReference type="AlphaFoldDB" id="A0A0A1TGT2"/>
<dbReference type="SUPFAM" id="SSF50630">
    <property type="entry name" value="Acid proteases"/>
    <property type="match status" value="1"/>
</dbReference>
<dbReference type="EMBL" id="CDHN01000002">
    <property type="protein sequence ID" value="CEJ89655.1"/>
    <property type="molecule type" value="Genomic_DNA"/>
</dbReference>
<organism evidence="5 6">
    <name type="scientific">[Torrubiella] hemipterigena</name>
    <dbReference type="NCBI Taxonomy" id="1531966"/>
    <lineage>
        <taxon>Eukaryota</taxon>
        <taxon>Fungi</taxon>
        <taxon>Dikarya</taxon>
        <taxon>Ascomycota</taxon>
        <taxon>Pezizomycotina</taxon>
        <taxon>Sordariomycetes</taxon>
        <taxon>Hypocreomycetidae</taxon>
        <taxon>Hypocreales</taxon>
        <taxon>Clavicipitaceae</taxon>
        <taxon>Clavicipitaceae incertae sedis</taxon>
        <taxon>'Torrubiella' clade</taxon>
    </lineage>
</organism>